<dbReference type="GO" id="GO:0034245">
    <property type="term" value="C:mitochondrial DNA-directed RNA polymerase complex"/>
    <property type="evidence" value="ECO:0007669"/>
    <property type="project" value="TreeGrafter"/>
</dbReference>
<evidence type="ECO:0000256" key="9">
    <source>
        <dbReference type="PROSITE-ProRule" id="PRU00708"/>
    </source>
</evidence>
<dbReference type="PROSITE" id="PS00900">
    <property type="entry name" value="RNA_POL_PHAGE_1"/>
    <property type="match status" value="1"/>
</dbReference>
<proteinExistence type="inferred from homology"/>
<dbReference type="Gene3D" id="1.10.1320.10">
    <property type="entry name" value="DNA-directed RNA polymerase, N-terminal domain"/>
    <property type="match status" value="1"/>
</dbReference>
<dbReference type="SUPFAM" id="SSF56672">
    <property type="entry name" value="DNA/RNA polymerases"/>
    <property type="match status" value="1"/>
</dbReference>
<dbReference type="NCBIfam" id="TIGR00756">
    <property type="entry name" value="PPR"/>
    <property type="match status" value="1"/>
</dbReference>
<dbReference type="PROSITE" id="PS00489">
    <property type="entry name" value="RNA_POL_PHAGE_2"/>
    <property type="match status" value="1"/>
</dbReference>
<keyword evidence="5 10" id="KW-0548">Nucleotidyltransferase</keyword>
<keyword evidence="3 10" id="KW-0240">DNA-directed RNA polymerase</keyword>
<dbReference type="InterPro" id="IPR043502">
    <property type="entry name" value="DNA/RNA_pol_sf"/>
</dbReference>
<evidence type="ECO:0000256" key="8">
    <source>
        <dbReference type="ARBA" id="ARBA00048552"/>
    </source>
</evidence>
<keyword evidence="6" id="KW-0809">Transit peptide</keyword>
<dbReference type="InterPro" id="IPR029262">
    <property type="entry name" value="RPOL_N"/>
</dbReference>
<evidence type="ECO:0000256" key="2">
    <source>
        <dbReference type="ARBA" id="ARBA00012418"/>
    </source>
</evidence>
<dbReference type="InterPro" id="IPR011990">
    <property type="entry name" value="TPR-like_helical_dom_sf"/>
</dbReference>
<dbReference type="GO" id="GO:0001018">
    <property type="term" value="F:mitochondrial promoter sequence-specific DNA binding"/>
    <property type="evidence" value="ECO:0007669"/>
    <property type="project" value="TreeGrafter"/>
</dbReference>
<gene>
    <name evidence="12" type="ORF">PYX00_003026</name>
</gene>
<comment type="function">
    <text evidence="10">DNA-dependent RNA polymerase catalyzes the transcription of DNA into RNA using the four ribonucleoside triphosphates as substrates.</text>
</comment>
<dbReference type="PANTHER" id="PTHR10102">
    <property type="entry name" value="DNA-DIRECTED RNA POLYMERASE, MITOCHONDRIAL"/>
    <property type="match status" value="1"/>
</dbReference>
<dbReference type="SMART" id="SM01311">
    <property type="entry name" value="RPOL_N"/>
    <property type="match status" value="1"/>
</dbReference>
<organism evidence="12">
    <name type="scientific">Menopon gallinae</name>
    <name type="common">poultry shaft louse</name>
    <dbReference type="NCBI Taxonomy" id="328185"/>
    <lineage>
        <taxon>Eukaryota</taxon>
        <taxon>Metazoa</taxon>
        <taxon>Ecdysozoa</taxon>
        <taxon>Arthropoda</taxon>
        <taxon>Hexapoda</taxon>
        <taxon>Insecta</taxon>
        <taxon>Pterygota</taxon>
        <taxon>Neoptera</taxon>
        <taxon>Paraneoptera</taxon>
        <taxon>Psocodea</taxon>
        <taxon>Troctomorpha</taxon>
        <taxon>Phthiraptera</taxon>
        <taxon>Amblycera</taxon>
        <taxon>Menoponidae</taxon>
        <taxon>Menopon</taxon>
    </lineage>
</organism>
<dbReference type="GO" id="GO:0003899">
    <property type="term" value="F:DNA-directed RNA polymerase activity"/>
    <property type="evidence" value="ECO:0007669"/>
    <property type="project" value="UniProtKB-EC"/>
</dbReference>
<evidence type="ECO:0000256" key="4">
    <source>
        <dbReference type="ARBA" id="ARBA00022679"/>
    </source>
</evidence>
<dbReference type="Pfam" id="PF14700">
    <property type="entry name" value="RPOL_N"/>
    <property type="match status" value="1"/>
</dbReference>
<dbReference type="Gene3D" id="1.10.287.280">
    <property type="match status" value="1"/>
</dbReference>
<evidence type="ECO:0000313" key="12">
    <source>
        <dbReference type="EMBL" id="KAL0275038.1"/>
    </source>
</evidence>
<comment type="similarity">
    <text evidence="1 10">Belongs to the phage and mitochondrial RNA polymerase family.</text>
</comment>
<feature type="domain" description="DNA-directed RNA polymerase N-terminal" evidence="11">
    <location>
        <begin position="422"/>
        <end position="731"/>
    </location>
</feature>
<dbReference type="GO" id="GO:0071897">
    <property type="term" value="P:DNA biosynthetic process"/>
    <property type="evidence" value="ECO:0007669"/>
    <property type="project" value="UniProtKB-ARBA"/>
</dbReference>
<dbReference type="EC" id="2.7.7.6" evidence="2 10"/>
<name>A0AAW2HZU4_9NEOP</name>
<evidence type="ECO:0000256" key="3">
    <source>
        <dbReference type="ARBA" id="ARBA00022478"/>
    </source>
</evidence>
<comment type="caution">
    <text evidence="12">The sequence shown here is derived from an EMBL/GenBank/DDBJ whole genome shotgun (WGS) entry which is preliminary data.</text>
</comment>
<dbReference type="Gene3D" id="1.10.150.20">
    <property type="entry name" value="5' to 3' exonuclease, C-terminal subdomain"/>
    <property type="match status" value="1"/>
</dbReference>
<evidence type="ECO:0000256" key="10">
    <source>
        <dbReference type="RuleBase" id="RU003805"/>
    </source>
</evidence>
<dbReference type="Pfam" id="PF00940">
    <property type="entry name" value="RNA_pol"/>
    <property type="match status" value="1"/>
</dbReference>
<dbReference type="InterPro" id="IPR037159">
    <property type="entry name" value="RNA_POL_N_sf"/>
</dbReference>
<dbReference type="EMBL" id="JARGDH010000002">
    <property type="protein sequence ID" value="KAL0275038.1"/>
    <property type="molecule type" value="Genomic_DNA"/>
</dbReference>
<comment type="catalytic activity">
    <reaction evidence="8 10">
        <text>RNA(n) + a ribonucleoside 5'-triphosphate = RNA(n+1) + diphosphate</text>
        <dbReference type="Rhea" id="RHEA:21248"/>
        <dbReference type="Rhea" id="RHEA-COMP:14527"/>
        <dbReference type="Rhea" id="RHEA-COMP:17342"/>
        <dbReference type="ChEBI" id="CHEBI:33019"/>
        <dbReference type="ChEBI" id="CHEBI:61557"/>
        <dbReference type="ChEBI" id="CHEBI:140395"/>
        <dbReference type="EC" id="2.7.7.6"/>
    </reaction>
</comment>
<keyword evidence="7 10" id="KW-0804">Transcription</keyword>
<dbReference type="GO" id="GO:0006390">
    <property type="term" value="P:mitochondrial transcription"/>
    <property type="evidence" value="ECO:0007669"/>
    <property type="project" value="TreeGrafter"/>
</dbReference>
<dbReference type="PROSITE" id="PS51375">
    <property type="entry name" value="PPR"/>
    <property type="match status" value="1"/>
</dbReference>
<dbReference type="PANTHER" id="PTHR10102:SF0">
    <property type="entry name" value="DNA-DIRECTED RNA POLYMERASE, MITOCHONDRIAL"/>
    <property type="match status" value="1"/>
</dbReference>
<dbReference type="InterPro" id="IPR002885">
    <property type="entry name" value="PPR_rpt"/>
</dbReference>
<accession>A0AAW2HZU4</accession>
<evidence type="ECO:0000256" key="5">
    <source>
        <dbReference type="ARBA" id="ARBA00022695"/>
    </source>
</evidence>
<evidence type="ECO:0000259" key="11">
    <source>
        <dbReference type="SMART" id="SM01311"/>
    </source>
</evidence>
<sequence>MNQLFRVPFSSIYTSCSVPTKYYEGTYIRVQRVEHGKVLKNAEMQYSSFKQAVFKSKRITAKRNNKHSKLKETELLKVTQSHTTETTMQIGKLNASHVTAFAEEPGMILKNINKAKESKVPGDSAALKPYEMQYINEKFKNCVSCRSITGDEYTINKGSRRMQLLHPFNMKLQAETTNPNLLPLLKYVIKGKSKGVLEKDLLANEDYEDTKVFIGDGNTENTYDELNRFLLDFNTTDPEIIEKDDESMIMLSFIYMCTHCGLVDEAISVLMGSTRRELHADAFNILIRVLAQKGDLGRINKLINRMKTRGIEANSETYALYLYCLSKTEMANNSENVNKVIANLMSMGIELNDLFQNTQLSSEERESILKLIRHVSPFFEIAPHIANLQSSCPLTAEIYKKNSNMKAPLPNFSKEQIRKCVEEQLMMERDVTVKIKSVLNEDGGGTENKNWIHLRKFWSDKLEDAFDKQYKILEREFGLTNSISSIYPYIRSLPRSMFLDIMLMEIQNLILSSATYSPNTFTLYIRLGERVWNRYFANTKTSDPENLKKMSDIIEAYCNNYANPTRPACNLRQNWQFLVGDCPDAKPLTEKCIVWPESIKRRIGKFLYGIIFKGTLIPDTSRNNLRVTSDVPGLYIVLRYKLGKLTEEVKFHPKLLKYFDQSNIRDLLFDVEQLPMVCPPKPWSEVHSGGYLFLHTNFVRFTSMNYSSKFYDKVPTESFYDIFDGLNALQSIPWVINTKVLDTAIELFKAGGSKKVNVPVYPSRTETPKMRAPGTRVSKADYLKHMKLLQETRDAYGLWCEALYKLSLANHYRDKIFWLPQNIDFRGRVYPVPPHVSHVTADLYRSLLLFAKKEPLGKKGLDWLKIHAVNLKGTHKKCSLEDKLRYANEILPEIMDSAMNPLTGRMWWTESEEPWQTLAVCIEICNAIESGDPENYKSNFPVHQDGSCNGLQHYAALGRDELGAASVNLTPKNVPQDVYGVVVGIVEKLRQNDAKRGLEIAKKLEGFVTRKVIKQTVMTTVYGVTKYGATLQISKQLEDIEGFPKELVGEAAFYLASQVFRGLEEMFTSAKGIQDWLVNCSRVITNCYRDTVSWITPLGLPVVQPYFKVKGFKGTVDPDPRKQANAFPPNFIHSLDSSHMMLTALNCERAGITFAAVHDCFWTHPSTVDALNVICREQFVALHSQDILKSLSTYFISRYHQRKQLPKTTPKLGLNVLRAVPKTGNLDLKQVLNSVYFFS</sequence>
<dbReference type="InterPro" id="IPR046950">
    <property type="entry name" value="DNA-dir_Rpol_C_phage-type"/>
</dbReference>
<evidence type="ECO:0000256" key="6">
    <source>
        <dbReference type="ARBA" id="ARBA00022946"/>
    </source>
</evidence>
<dbReference type="Gene3D" id="1.25.40.10">
    <property type="entry name" value="Tetratricopeptide repeat domain"/>
    <property type="match status" value="1"/>
</dbReference>
<reference evidence="12" key="1">
    <citation type="journal article" date="2024" name="Gigascience">
        <title>Chromosome-level genome of the poultry shaft louse Menopon gallinae provides insight into the host-switching and adaptive evolution of parasitic lice.</title>
        <authorList>
            <person name="Xu Y."/>
            <person name="Ma L."/>
            <person name="Liu S."/>
            <person name="Liang Y."/>
            <person name="Liu Q."/>
            <person name="He Z."/>
            <person name="Tian L."/>
            <person name="Duan Y."/>
            <person name="Cai W."/>
            <person name="Li H."/>
            <person name="Song F."/>
        </authorList>
    </citation>
    <scope>NUCLEOTIDE SEQUENCE</scope>
    <source>
        <strain evidence="12">Cailab_2023a</strain>
    </source>
</reference>
<feature type="repeat" description="PPR" evidence="9">
    <location>
        <begin position="279"/>
        <end position="313"/>
    </location>
</feature>
<evidence type="ECO:0000256" key="7">
    <source>
        <dbReference type="ARBA" id="ARBA00023163"/>
    </source>
</evidence>
<protein>
    <recommendedName>
        <fullName evidence="2 10">DNA-directed RNA polymerase</fullName>
        <ecNumber evidence="2 10">2.7.7.6</ecNumber>
    </recommendedName>
</protein>
<evidence type="ECO:0000256" key="1">
    <source>
        <dbReference type="ARBA" id="ARBA00009493"/>
    </source>
</evidence>
<keyword evidence="4 10" id="KW-0808">Transferase</keyword>
<dbReference type="InterPro" id="IPR002092">
    <property type="entry name" value="DNA-dir_Rpol_phage-type"/>
</dbReference>
<dbReference type="AlphaFoldDB" id="A0AAW2HZU4"/>
<dbReference type="FunFam" id="1.10.287.280:FF:000001">
    <property type="entry name" value="DNA-directed RNA polymerase"/>
    <property type="match status" value="1"/>
</dbReference>